<feature type="compositionally biased region" description="Acidic residues" evidence="1">
    <location>
        <begin position="246"/>
        <end position="259"/>
    </location>
</feature>
<feature type="compositionally biased region" description="Basic and acidic residues" evidence="1">
    <location>
        <begin position="658"/>
        <end position="685"/>
    </location>
</feature>
<dbReference type="Proteomes" id="UP001445076">
    <property type="component" value="Unassembled WGS sequence"/>
</dbReference>
<feature type="compositionally biased region" description="Basic and acidic residues" evidence="1">
    <location>
        <begin position="1"/>
        <end position="62"/>
    </location>
</feature>
<dbReference type="AlphaFoldDB" id="A0AAW0VWR6"/>
<feature type="compositionally biased region" description="Basic and acidic residues" evidence="1">
    <location>
        <begin position="208"/>
        <end position="233"/>
    </location>
</feature>
<proteinExistence type="predicted"/>
<sequence>DPHETDESVVDPHETEESVVDPHETDESVVDPHETEEHEESVVDPHETEEHEESVVLKESEHLSTSAALATTSVTHKQSGEKLNIGDNRKNEDEEREKDTDCDNGEIDEPDLGNLDLSETLKHEIGEVEVEGDTNVASEAEIGEVEVEGDTNVASEAEIGEVEVESDTNVASEAEIGEVEVEGDTNVASEAEIGEVEIEYDSEDVGEEENHPQGSRGDEVISATHDIDLHDTETITVGTTGKDNNNDSECEDLPMEELSEAASRHPVLEAEDTQASRHPVLEAEDTQDSVLSSAASRRPVLEAEDTQDSVLSSAASRHPVLEAEDTQDSVLSSAASRRPVLEAEDTRDSVLSSAALELTAPVTKVEYAELLSHVEEYIEQKVSVGQRIMPSTYNSFLMREALENSEYLMNGRERNCASLLLNKKEESPRDEEYVTTPDAKHGELPRHSDITENDSSHVDQNILMNYDGEQYYLDKKDSLENSVDLCTEVNTVSNFKTSVDDELPGRHGQRKGDSVQNSHYVASAVPVMSTGQHSSGSCGYSGEDLPEPSLIARSSAISEDSPRESNESAREVAAVGNSPSEDSGVVEMIGKNVHSPSEVSVESVAAVGDSSQEFQSQESARSKESADNNSCLRPSSKQTKDRANCFASGRRSSSGCGRELRETNEATETREWASFQDLRDGPDVK</sequence>
<feature type="compositionally biased region" description="Polar residues" evidence="1">
    <location>
        <begin position="627"/>
        <end position="637"/>
    </location>
</feature>
<reference evidence="2 3" key="1">
    <citation type="journal article" date="2024" name="BMC Genomics">
        <title>Genome assembly of redclaw crayfish (Cherax quadricarinatus) provides insights into its immune adaptation and hypoxia tolerance.</title>
        <authorList>
            <person name="Liu Z."/>
            <person name="Zheng J."/>
            <person name="Li H."/>
            <person name="Fang K."/>
            <person name="Wang S."/>
            <person name="He J."/>
            <person name="Zhou D."/>
            <person name="Weng S."/>
            <person name="Chi M."/>
            <person name="Gu Z."/>
            <person name="He J."/>
            <person name="Li F."/>
            <person name="Wang M."/>
        </authorList>
    </citation>
    <scope>NUCLEOTIDE SEQUENCE [LARGE SCALE GENOMIC DNA]</scope>
    <source>
        <strain evidence="2">ZL_2023a</strain>
    </source>
</reference>
<feature type="non-terminal residue" evidence="2">
    <location>
        <position position="1"/>
    </location>
</feature>
<feature type="compositionally biased region" description="Polar residues" evidence="1">
    <location>
        <begin position="234"/>
        <end position="243"/>
    </location>
</feature>
<evidence type="ECO:0000256" key="1">
    <source>
        <dbReference type="SAM" id="MobiDB-lite"/>
    </source>
</evidence>
<keyword evidence="3" id="KW-1185">Reference proteome</keyword>
<protein>
    <submittedName>
        <fullName evidence="2">Uncharacterized protein</fullName>
    </submittedName>
</protein>
<evidence type="ECO:0000313" key="2">
    <source>
        <dbReference type="EMBL" id="KAK8721210.1"/>
    </source>
</evidence>
<name>A0AAW0VWR6_CHEQU</name>
<feature type="compositionally biased region" description="Low complexity" evidence="1">
    <location>
        <begin position="593"/>
        <end position="611"/>
    </location>
</feature>
<feature type="compositionally biased region" description="Basic and acidic residues" evidence="1">
    <location>
        <begin position="560"/>
        <end position="570"/>
    </location>
</feature>
<feature type="compositionally biased region" description="Low complexity" evidence="1">
    <location>
        <begin position="63"/>
        <end position="73"/>
    </location>
</feature>
<organism evidence="2 3">
    <name type="scientific">Cherax quadricarinatus</name>
    <name type="common">Australian red claw crayfish</name>
    <dbReference type="NCBI Taxonomy" id="27406"/>
    <lineage>
        <taxon>Eukaryota</taxon>
        <taxon>Metazoa</taxon>
        <taxon>Ecdysozoa</taxon>
        <taxon>Arthropoda</taxon>
        <taxon>Crustacea</taxon>
        <taxon>Multicrustacea</taxon>
        <taxon>Malacostraca</taxon>
        <taxon>Eumalacostraca</taxon>
        <taxon>Eucarida</taxon>
        <taxon>Decapoda</taxon>
        <taxon>Pleocyemata</taxon>
        <taxon>Astacidea</taxon>
        <taxon>Parastacoidea</taxon>
        <taxon>Parastacidae</taxon>
        <taxon>Cherax</taxon>
    </lineage>
</organism>
<feature type="compositionally biased region" description="Acidic residues" evidence="1">
    <location>
        <begin position="102"/>
        <end position="111"/>
    </location>
</feature>
<feature type="compositionally biased region" description="Basic and acidic residues" evidence="1">
    <location>
        <begin position="87"/>
        <end position="101"/>
    </location>
</feature>
<dbReference type="EMBL" id="JARKIK010000115">
    <property type="protein sequence ID" value="KAK8721210.1"/>
    <property type="molecule type" value="Genomic_DNA"/>
</dbReference>
<feature type="region of interest" description="Disordered" evidence="1">
    <location>
        <begin position="423"/>
        <end position="453"/>
    </location>
</feature>
<comment type="caution">
    <text evidence="2">The sequence shown here is derived from an EMBL/GenBank/DDBJ whole genome shotgun (WGS) entry which is preliminary data.</text>
</comment>
<feature type="region of interest" description="Disordered" evidence="1">
    <location>
        <begin position="196"/>
        <end position="341"/>
    </location>
</feature>
<feature type="compositionally biased region" description="Low complexity" evidence="1">
    <location>
        <begin position="648"/>
        <end position="657"/>
    </location>
</feature>
<feature type="compositionally biased region" description="Acidic residues" evidence="1">
    <location>
        <begin position="196"/>
        <end position="207"/>
    </location>
</feature>
<feature type="region of interest" description="Disordered" evidence="1">
    <location>
        <begin position="555"/>
        <end position="685"/>
    </location>
</feature>
<gene>
    <name evidence="2" type="ORF">OTU49_012880</name>
</gene>
<feature type="non-terminal residue" evidence="2">
    <location>
        <position position="685"/>
    </location>
</feature>
<feature type="region of interest" description="Disordered" evidence="1">
    <location>
        <begin position="1"/>
        <end position="150"/>
    </location>
</feature>
<evidence type="ECO:0000313" key="3">
    <source>
        <dbReference type="Proteomes" id="UP001445076"/>
    </source>
</evidence>
<accession>A0AAW0VWR6</accession>